<feature type="transmembrane region" description="Helical" evidence="6">
    <location>
        <begin position="227"/>
        <end position="244"/>
    </location>
</feature>
<dbReference type="GO" id="GO:0005886">
    <property type="term" value="C:plasma membrane"/>
    <property type="evidence" value="ECO:0007669"/>
    <property type="project" value="UniProtKB-SubCell"/>
</dbReference>
<reference evidence="7 8" key="1">
    <citation type="journal article" date="2013" name="Genome Announc.">
        <title>Genome Sequence of Lactobacillus gastricus PS3, a Strain Isolated from Human Milk.</title>
        <authorList>
            <person name="Martin V."/>
            <person name="Cardenas N."/>
            <person name="Jimenez E."/>
            <person name="Maldonado A."/>
            <person name="Rodriguez J.M."/>
            <person name="Fernandez L."/>
        </authorList>
    </citation>
    <scope>NUCLEOTIDE SEQUENCE [LARGE SCALE GENOMIC DNA]</scope>
    <source>
        <strain evidence="7 8">PS3</strain>
    </source>
</reference>
<evidence type="ECO:0000256" key="4">
    <source>
        <dbReference type="ARBA" id="ARBA00022989"/>
    </source>
</evidence>
<evidence type="ECO:0000256" key="3">
    <source>
        <dbReference type="ARBA" id="ARBA00022692"/>
    </source>
</evidence>
<keyword evidence="4 6" id="KW-1133">Transmembrane helix</keyword>
<dbReference type="RefSeq" id="WP_007122089.1">
    <property type="nucleotide sequence ID" value="NZ_AICN01000028.1"/>
</dbReference>
<evidence type="ECO:0000256" key="5">
    <source>
        <dbReference type="ARBA" id="ARBA00023136"/>
    </source>
</evidence>
<keyword evidence="6" id="KW-1003">Cell membrane</keyword>
<comment type="caution">
    <text evidence="7">The sequence shown here is derived from an EMBL/GenBank/DDBJ whole genome shotgun (WGS) entry which is preliminary data.</text>
</comment>
<evidence type="ECO:0000313" key="8">
    <source>
        <dbReference type="Proteomes" id="UP000004567"/>
    </source>
</evidence>
<dbReference type="STRING" id="1144300.PS3_4079"/>
<dbReference type="EMBL" id="AICN01000028">
    <property type="protein sequence ID" value="EHS87081.1"/>
    <property type="molecule type" value="Genomic_DNA"/>
</dbReference>
<evidence type="ECO:0000313" key="7">
    <source>
        <dbReference type="EMBL" id="EHS87081.1"/>
    </source>
</evidence>
<proteinExistence type="inferred from homology"/>
<comment type="similarity">
    <text evidence="2 6">Belongs to the 4-toluene sulfonate uptake permease (TSUP) (TC 2.A.102) family.</text>
</comment>
<keyword evidence="5 6" id="KW-0472">Membrane</keyword>
<dbReference type="OrthoDB" id="2324380at2"/>
<dbReference type="PANTHER" id="PTHR43701">
    <property type="entry name" value="MEMBRANE TRANSPORTER PROTEIN MJ0441-RELATED"/>
    <property type="match status" value="1"/>
</dbReference>
<feature type="transmembrane region" description="Helical" evidence="6">
    <location>
        <begin position="136"/>
        <end position="160"/>
    </location>
</feature>
<dbReference type="PATRIC" id="fig|1144300.3.peg.702"/>
<comment type="subcellular location">
    <subcellularLocation>
        <location evidence="6">Cell membrane</location>
        <topology evidence="6">Multi-pass membrane protein</topology>
    </subcellularLocation>
    <subcellularLocation>
        <location evidence="1">Membrane</location>
        <topology evidence="1">Multi-pass membrane protein</topology>
    </subcellularLocation>
</comment>
<feature type="transmembrane region" description="Helical" evidence="6">
    <location>
        <begin position="98"/>
        <end position="116"/>
    </location>
</feature>
<accession>H4GJ56</accession>
<feature type="transmembrane region" description="Helical" evidence="6">
    <location>
        <begin position="41"/>
        <end position="63"/>
    </location>
</feature>
<feature type="transmembrane region" description="Helical" evidence="6">
    <location>
        <begin position="75"/>
        <end position="92"/>
    </location>
</feature>
<dbReference type="PANTHER" id="PTHR43701:SF2">
    <property type="entry name" value="MEMBRANE TRANSPORTER PROTEIN YJNA-RELATED"/>
    <property type="match status" value="1"/>
</dbReference>
<dbReference type="AlphaFoldDB" id="H4GJ56"/>
<name>H4GJ56_9LACO</name>
<evidence type="ECO:0000256" key="6">
    <source>
        <dbReference type="RuleBase" id="RU363041"/>
    </source>
</evidence>
<dbReference type="InterPro" id="IPR002781">
    <property type="entry name" value="TM_pro_TauE-like"/>
</dbReference>
<evidence type="ECO:0000256" key="1">
    <source>
        <dbReference type="ARBA" id="ARBA00004141"/>
    </source>
</evidence>
<protein>
    <recommendedName>
        <fullName evidence="6">Probable membrane transporter protein</fullName>
    </recommendedName>
</protein>
<keyword evidence="3 6" id="KW-0812">Transmembrane</keyword>
<dbReference type="InterPro" id="IPR051598">
    <property type="entry name" value="TSUP/Inactive_protease-like"/>
</dbReference>
<dbReference type="Pfam" id="PF01925">
    <property type="entry name" value="TauE"/>
    <property type="match status" value="1"/>
</dbReference>
<feature type="transmembrane region" description="Helical" evidence="6">
    <location>
        <begin position="172"/>
        <end position="189"/>
    </location>
</feature>
<organism evidence="7 8">
    <name type="scientific">Limosilactobacillus gastricus PS3</name>
    <dbReference type="NCBI Taxonomy" id="1144300"/>
    <lineage>
        <taxon>Bacteria</taxon>
        <taxon>Bacillati</taxon>
        <taxon>Bacillota</taxon>
        <taxon>Bacilli</taxon>
        <taxon>Lactobacillales</taxon>
        <taxon>Lactobacillaceae</taxon>
        <taxon>Limosilactobacillus</taxon>
    </lineage>
</organism>
<dbReference type="Proteomes" id="UP000004567">
    <property type="component" value="Unassembled WGS sequence"/>
</dbReference>
<feature type="transmembrane region" description="Helical" evidence="6">
    <location>
        <begin position="7"/>
        <end position="29"/>
    </location>
</feature>
<feature type="transmembrane region" description="Helical" evidence="6">
    <location>
        <begin position="196"/>
        <end position="215"/>
    </location>
</feature>
<sequence>MQVFGLVIIGVLIGTFVIAMGGGGGAFYLGVLTALFGLSPVTAAATSLVTALPSIYVGVIGYWRHHRINFKIGNQMLFAAIPGVILGLLLSPWIPEKIYTWIIALLLIYFGVKMLMRRGQQRSLQHPQIAALSYGLLGGLMVGISGSSGGGPIIAGLLLMGESLFDATATSSYVLAGMCSLGALVHAASGMVDWSIGVPLMIGAVIGGLFAPTIVEYLDRYPISEQILRVVLALMLIFFGLKSLF</sequence>
<evidence type="ECO:0000256" key="2">
    <source>
        <dbReference type="ARBA" id="ARBA00009142"/>
    </source>
</evidence>
<gene>
    <name evidence="7" type="ORF">PS3_4079</name>
</gene>